<organism evidence="1 2">
    <name type="scientific">Rubripirellula lacrimiformis</name>
    <dbReference type="NCBI Taxonomy" id="1930273"/>
    <lineage>
        <taxon>Bacteria</taxon>
        <taxon>Pseudomonadati</taxon>
        <taxon>Planctomycetota</taxon>
        <taxon>Planctomycetia</taxon>
        <taxon>Pirellulales</taxon>
        <taxon>Pirellulaceae</taxon>
        <taxon>Rubripirellula</taxon>
    </lineage>
</organism>
<accession>A0A517NB41</accession>
<gene>
    <name evidence="1" type="ORF">K227x_27500</name>
</gene>
<dbReference type="KEGG" id="rlc:K227x_27500"/>
<name>A0A517NB41_9BACT</name>
<dbReference type="EMBL" id="CP036525">
    <property type="protein sequence ID" value="QDT04359.1"/>
    <property type="molecule type" value="Genomic_DNA"/>
</dbReference>
<reference evidence="1 2" key="1">
    <citation type="submission" date="2019-02" db="EMBL/GenBank/DDBJ databases">
        <title>Deep-cultivation of Planctomycetes and their phenomic and genomic characterization uncovers novel biology.</title>
        <authorList>
            <person name="Wiegand S."/>
            <person name="Jogler M."/>
            <person name="Boedeker C."/>
            <person name="Pinto D."/>
            <person name="Vollmers J."/>
            <person name="Rivas-Marin E."/>
            <person name="Kohn T."/>
            <person name="Peeters S.H."/>
            <person name="Heuer A."/>
            <person name="Rast P."/>
            <person name="Oberbeckmann S."/>
            <person name="Bunk B."/>
            <person name="Jeske O."/>
            <person name="Meyerdierks A."/>
            <person name="Storesund J.E."/>
            <person name="Kallscheuer N."/>
            <person name="Luecker S."/>
            <person name="Lage O.M."/>
            <person name="Pohl T."/>
            <person name="Merkel B.J."/>
            <person name="Hornburger P."/>
            <person name="Mueller R.-W."/>
            <person name="Bruemmer F."/>
            <person name="Labrenz M."/>
            <person name="Spormann A.M."/>
            <person name="Op den Camp H."/>
            <person name="Overmann J."/>
            <person name="Amann R."/>
            <person name="Jetten M.S.M."/>
            <person name="Mascher T."/>
            <person name="Medema M.H."/>
            <person name="Devos D.P."/>
            <person name="Kaster A.-K."/>
            <person name="Ovreas L."/>
            <person name="Rohde M."/>
            <person name="Galperin M.Y."/>
            <person name="Jogler C."/>
        </authorList>
    </citation>
    <scope>NUCLEOTIDE SEQUENCE [LARGE SCALE GENOMIC DNA]</scope>
    <source>
        <strain evidence="1 2">K22_7</strain>
    </source>
</reference>
<evidence type="ECO:0000313" key="1">
    <source>
        <dbReference type="EMBL" id="QDT04359.1"/>
    </source>
</evidence>
<evidence type="ECO:0000313" key="2">
    <source>
        <dbReference type="Proteomes" id="UP000318538"/>
    </source>
</evidence>
<proteinExistence type="predicted"/>
<dbReference type="Proteomes" id="UP000318538">
    <property type="component" value="Chromosome"/>
</dbReference>
<sequence>MPRRSGLVAERPANQNKGWSTSFTWCEFTLLSAPVNQFWDRWRKIVSQVPFPCHCEAIDKISARCLAERPGHNSMSVRRFESSVSSAKCAAFVCRFLREAPETIESGDCSSPSSPIYPRFPDVSGIQRVSFCPCFPGLVARDAMGPPPDLVHGLVHRISRVPLSDRFHRKQRGGGFPSPSRSAPQPCILLGLVLDPGCTTFCIEGIRPNPLSGNRLEIVTAFPATILSALAVFF</sequence>
<keyword evidence="2" id="KW-1185">Reference proteome</keyword>
<dbReference type="AlphaFoldDB" id="A0A517NB41"/>
<protein>
    <submittedName>
        <fullName evidence="1">Uncharacterized protein</fullName>
    </submittedName>
</protein>